<feature type="compositionally biased region" description="Low complexity" evidence="1">
    <location>
        <begin position="42"/>
        <end position="58"/>
    </location>
</feature>
<evidence type="ECO:0000256" key="1">
    <source>
        <dbReference type="SAM" id="MobiDB-lite"/>
    </source>
</evidence>
<feature type="compositionally biased region" description="Low complexity" evidence="1">
    <location>
        <begin position="1"/>
        <end position="13"/>
    </location>
</feature>
<dbReference type="Proteomes" id="UP001054821">
    <property type="component" value="Chromosome 2"/>
</dbReference>
<sequence>MAQSATAQSHSSHGPAIDMVAPPHLAIMKPQQTLAASPQQPPNVAGTTVPPTGPAAGTITLTSPVVVPSQGLVARSSHLHSAAT</sequence>
<evidence type="ECO:0000313" key="2">
    <source>
        <dbReference type="EMBL" id="KAI5343706.1"/>
    </source>
</evidence>
<protein>
    <submittedName>
        <fullName evidence="2">Uncharacterized protein</fullName>
    </submittedName>
</protein>
<dbReference type="AlphaFoldDB" id="A0AAD4WID6"/>
<accession>A0AAD4WID6</accession>
<name>A0AAD4WID6_PRUDU</name>
<proteinExistence type="predicted"/>
<gene>
    <name evidence="2" type="ORF">L3X38_011582</name>
</gene>
<evidence type="ECO:0000313" key="3">
    <source>
        <dbReference type="Proteomes" id="UP001054821"/>
    </source>
</evidence>
<reference evidence="2 3" key="1">
    <citation type="journal article" date="2022" name="G3 (Bethesda)">
        <title>Whole-genome sequence and methylome profiling of the almond [Prunus dulcis (Mill.) D.A. Webb] cultivar 'Nonpareil'.</title>
        <authorList>
            <person name="D'Amico-Willman K.M."/>
            <person name="Ouma W.Z."/>
            <person name="Meulia T."/>
            <person name="Sideli G.M."/>
            <person name="Gradziel T.M."/>
            <person name="Fresnedo-Ramirez J."/>
        </authorList>
    </citation>
    <scope>NUCLEOTIDE SEQUENCE [LARGE SCALE GENOMIC DNA]</scope>
    <source>
        <strain evidence="2">Clone GOH B32 T37-40</strain>
    </source>
</reference>
<keyword evidence="3" id="KW-1185">Reference proteome</keyword>
<organism evidence="2 3">
    <name type="scientific">Prunus dulcis</name>
    <name type="common">Almond</name>
    <name type="synonym">Amygdalus dulcis</name>
    <dbReference type="NCBI Taxonomy" id="3755"/>
    <lineage>
        <taxon>Eukaryota</taxon>
        <taxon>Viridiplantae</taxon>
        <taxon>Streptophyta</taxon>
        <taxon>Embryophyta</taxon>
        <taxon>Tracheophyta</taxon>
        <taxon>Spermatophyta</taxon>
        <taxon>Magnoliopsida</taxon>
        <taxon>eudicotyledons</taxon>
        <taxon>Gunneridae</taxon>
        <taxon>Pentapetalae</taxon>
        <taxon>rosids</taxon>
        <taxon>fabids</taxon>
        <taxon>Rosales</taxon>
        <taxon>Rosaceae</taxon>
        <taxon>Amygdaloideae</taxon>
        <taxon>Amygdaleae</taxon>
        <taxon>Prunus</taxon>
    </lineage>
</organism>
<comment type="caution">
    <text evidence="2">The sequence shown here is derived from an EMBL/GenBank/DDBJ whole genome shotgun (WGS) entry which is preliminary data.</text>
</comment>
<feature type="region of interest" description="Disordered" evidence="1">
    <location>
        <begin position="1"/>
        <end position="58"/>
    </location>
</feature>
<dbReference type="EMBL" id="JAJFAZ020000002">
    <property type="protein sequence ID" value="KAI5343706.1"/>
    <property type="molecule type" value="Genomic_DNA"/>
</dbReference>